<dbReference type="InterPro" id="IPR029479">
    <property type="entry name" value="Nitroreductase"/>
</dbReference>
<keyword evidence="2 7" id="KW-0285">Flavoprotein</keyword>
<feature type="domain" description="Nitroreductase" evidence="9">
    <location>
        <begin position="11"/>
        <end position="166"/>
    </location>
</feature>
<dbReference type="EC" id="1.-.-.-" evidence="7"/>
<dbReference type="Pfam" id="PF00881">
    <property type="entry name" value="Nitroreductase"/>
    <property type="match status" value="1"/>
</dbReference>
<comment type="caution">
    <text evidence="10">The sequence shown here is derived from an EMBL/GenBank/DDBJ whole genome shotgun (WGS) entry which is preliminary data.</text>
</comment>
<feature type="binding site" evidence="8">
    <location>
        <position position="42"/>
    </location>
    <ligand>
        <name>FMN</name>
        <dbReference type="ChEBI" id="CHEBI:58210"/>
        <note>ligand shared between dimeric partners</note>
    </ligand>
</feature>
<feature type="binding site" description="in other chain" evidence="8">
    <location>
        <begin position="11"/>
        <end position="13"/>
    </location>
    <ligand>
        <name>FMN</name>
        <dbReference type="ChEBI" id="CHEBI:58210"/>
        <note>ligand shared between dimeric partners</note>
    </ligand>
</feature>
<reference evidence="10 11" key="1">
    <citation type="submission" date="2017-07" db="EMBL/GenBank/DDBJ databases">
        <title>Draft Genome Sequences of Select Purple Nonsulfur Bacteria.</title>
        <authorList>
            <person name="Lasarre B."/>
            <person name="Mckinlay J.B."/>
        </authorList>
    </citation>
    <scope>NUCLEOTIDE SEQUENCE [LARGE SCALE GENOMIC DNA]</scope>
    <source>
        <strain evidence="10 11">DSM 11290</strain>
    </source>
</reference>
<dbReference type="InterPro" id="IPR000415">
    <property type="entry name" value="Nitroreductase-like"/>
</dbReference>
<dbReference type="Gene3D" id="3.40.109.10">
    <property type="entry name" value="NADH Oxidase"/>
    <property type="match status" value="1"/>
</dbReference>
<dbReference type="EMBL" id="NPEV01000011">
    <property type="protein sequence ID" value="RAI28136.1"/>
    <property type="molecule type" value="Genomic_DNA"/>
</dbReference>
<gene>
    <name evidence="10" type="ORF">CH339_07245</name>
</gene>
<proteinExistence type="inferred from homology"/>
<keyword evidence="4 7" id="KW-0521">NADP</keyword>
<keyword evidence="3 7" id="KW-0288">FMN</keyword>
<dbReference type="AlphaFoldDB" id="A0A327JRI0"/>
<evidence type="ECO:0000256" key="6">
    <source>
        <dbReference type="ARBA" id="ARBA00023027"/>
    </source>
</evidence>
<organism evidence="10 11">
    <name type="scientific">Rhodobium orientis</name>
    <dbReference type="NCBI Taxonomy" id="34017"/>
    <lineage>
        <taxon>Bacteria</taxon>
        <taxon>Pseudomonadati</taxon>
        <taxon>Pseudomonadota</taxon>
        <taxon>Alphaproteobacteria</taxon>
        <taxon>Hyphomicrobiales</taxon>
        <taxon>Rhodobiaceae</taxon>
        <taxon>Rhodobium</taxon>
    </lineage>
</organism>
<dbReference type="InterPro" id="IPR026021">
    <property type="entry name" value="YdjA-like"/>
</dbReference>
<dbReference type="PANTHER" id="PTHR43821:SF1">
    <property type="entry name" value="NAD(P)H NITROREDUCTASE YDJA-RELATED"/>
    <property type="match status" value="1"/>
</dbReference>
<dbReference type="OrthoDB" id="9804207at2"/>
<feature type="binding site" evidence="8">
    <location>
        <position position="38"/>
    </location>
    <ligand>
        <name>FMN</name>
        <dbReference type="ChEBI" id="CHEBI:58210"/>
        <note>ligand shared between dimeric partners</note>
    </ligand>
</feature>
<dbReference type="InterPro" id="IPR052530">
    <property type="entry name" value="NAD(P)H_nitroreductase"/>
</dbReference>
<dbReference type="RefSeq" id="WP_111433676.1">
    <property type="nucleotide sequence ID" value="NZ_JACIGG010000002.1"/>
</dbReference>
<evidence type="ECO:0000313" key="11">
    <source>
        <dbReference type="Proteomes" id="UP000249299"/>
    </source>
</evidence>
<feature type="binding site" description="in other chain" evidence="8">
    <location>
        <begin position="136"/>
        <end position="138"/>
    </location>
    <ligand>
        <name>FMN</name>
        <dbReference type="ChEBI" id="CHEBI:58210"/>
        <note>ligand shared between dimeric partners</note>
    </ligand>
</feature>
<dbReference type="Proteomes" id="UP000249299">
    <property type="component" value="Unassembled WGS sequence"/>
</dbReference>
<comment type="cofactor">
    <cofactor evidence="8">
        <name>FMN</name>
        <dbReference type="ChEBI" id="CHEBI:58210"/>
    </cofactor>
    <text evidence="8">Binds 1 FMN per subunit.</text>
</comment>
<keyword evidence="11" id="KW-1185">Reference proteome</keyword>
<sequence>MPDALDLLTTRRSVPAVNLAEPAPDAKTLKALLTIASRVPDHGKLSPWRFIIYAGEARARAGERLAKIVETRDGVTDAERLAHERSRFTRAPLVVGVVSRAAPHEKIPVWEQELAAGAVCMNLLNAAHACGFAGQWLTEWCAFDADAGKALGLKDGEKVAGFVHIGTPTEKPEDRRRPDIDKLTTYWTGA</sequence>
<keyword evidence="5 7" id="KW-0560">Oxidoreductase</keyword>
<evidence type="ECO:0000313" key="10">
    <source>
        <dbReference type="EMBL" id="RAI28136.1"/>
    </source>
</evidence>
<evidence type="ECO:0000256" key="5">
    <source>
        <dbReference type="ARBA" id="ARBA00023002"/>
    </source>
</evidence>
<dbReference type="PANTHER" id="PTHR43821">
    <property type="entry name" value="NAD(P)H NITROREDUCTASE YDJA-RELATED"/>
    <property type="match status" value="1"/>
</dbReference>
<evidence type="ECO:0000256" key="3">
    <source>
        <dbReference type="ARBA" id="ARBA00022643"/>
    </source>
</evidence>
<dbReference type="SUPFAM" id="SSF55469">
    <property type="entry name" value="FMN-dependent nitroreductase-like"/>
    <property type="match status" value="1"/>
</dbReference>
<dbReference type="GO" id="GO:0016491">
    <property type="term" value="F:oxidoreductase activity"/>
    <property type="evidence" value="ECO:0007669"/>
    <property type="project" value="UniProtKB-UniRule"/>
</dbReference>
<accession>A0A327JRI0</accession>
<protein>
    <recommendedName>
        <fullName evidence="7">Putative NAD(P)H nitroreductase</fullName>
        <ecNumber evidence="7">1.-.-.-</ecNumber>
    </recommendedName>
</protein>
<comment type="similarity">
    <text evidence="1 7">Belongs to the nitroreductase family.</text>
</comment>
<evidence type="ECO:0000256" key="2">
    <source>
        <dbReference type="ARBA" id="ARBA00022630"/>
    </source>
</evidence>
<keyword evidence="6 7" id="KW-0520">NAD</keyword>
<evidence type="ECO:0000256" key="7">
    <source>
        <dbReference type="PIRNR" id="PIRNR000232"/>
    </source>
</evidence>
<dbReference type="CDD" id="cd02135">
    <property type="entry name" value="YdjA-like"/>
    <property type="match status" value="1"/>
</dbReference>
<evidence type="ECO:0000256" key="8">
    <source>
        <dbReference type="PIRSR" id="PIRSR000232-1"/>
    </source>
</evidence>
<evidence type="ECO:0000256" key="4">
    <source>
        <dbReference type="ARBA" id="ARBA00022857"/>
    </source>
</evidence>
<dbReference type="PIRSF" id="PIRSF000232">
    <property type="entry name" value="YdjA"/>
    <property type="match status" value="1"/>
</dbReference>
<evidence type="ECO:0000256" key="1">
    <source>
        <dbReference type="ARBA" id="ARBA00007118"/>
    </source>
</evidence>
<name>A0A327JRI0_9HYPH</name>
<evidence type="ECO:0000259" key="9">
    <source>
        <dbReference type="Pfam" id="PF00881"/>
    </source>
</evidence>